<reference evidence="4" key="1">
    <citation type="journal article" date="2019" name="Int. J. Syst. Evol. Microbiol.">
        <title>The Global Catalogue of Microorganisms (GCM) 10K type strain sequencing project: providing services to taxonomists for standard genome sequencing and annotation.</title>
        <authorList>
            <consortium name="The Broad Institute Genomics Platform"/>
            <consortium name="The Broad Institute Genome Sequencing Center for Infectious Disease"/>
            <person name="Wu L."/>
            <person name="Ma J."/>
        </authorList>
    </citation>
    <scope>NUCLEOTIDE SEQUENCE [LARGE SCALE GENOMIC DNA]</scope>
    <source>
        <strain evidence="4">DT43</strain>
    </source>
</reference>
<dbReference type="InterPro" id="IPR003346">
    <property type="entry name" value="Transposase_20"/>
</dbReference>
<evidence type="ECO:0000313" key="3">
    <source>
        <dbReference type="EMBL" id="MFC4463851.1"/>
    </source>
</evidence>
<dbReference type="Proteomes" id="UP001596012">
    <property type="component" value="Unassembled WGS sequence"/>
</dbReference>
<protein>
    <submittedName>
        <fullName evidence="3">Transposase</fullName>
    </submittedName>
</protein>
<feature type="domain" description="Transposase IS116/IS110/IS902 C-terminal" evidence="2">
    <location>
        <begin position="11"/>
        <end position="49"/>
    </location>
</feature>
<gene>
    <name evidence="3" type="ORF">ACFPH6_04580</name>
</gene>
<sequence length="54" mass="5537">MLNQDGQQGPVCPGNYESAGKSPSGRIRPGDPWLKGVLGQAAISACRTKDIGPG</sequence>
<keyword evidence="4" id="KW-1185">Reference proteome</keyword>
<evidence type="ECO:0000256" key="1">
    <source>
        <dbReference type="SAM" id="MobiDB-lite"/>
    </source>
</evidence>
<accession>A0ABV8YHN8</accession>
<evidence type="ECO:0000259" key="2">
    <source>
        <dbReference type="Pfam" id="PF02371"/>
    </source>
</evidence>
<evidence type="ECO:0000313" key="4">
    <source>
        <dbReference type="Proteomes" id="UP001596012"/>
    </source>
</evidence>
<feature type="region of interest" description="Disordered" evidence="1">
    <location>
        <begin position="1"/>
        <end position="31"/>
    </location>
</feature>
<proteinExistence type="predicted"/>
<dbReference type="EMBL" id="JBHSFG010000009">
    <property type="protein sequence ID" value="MFC4463851.1"/>
    <property type="molecule type" value="Genomic_DNA"/>
</dbReference>
<name>A0ABV8YHN8_9ACTN</name>
<dbReference type="RefSeq" id="WP_386337544.1">
    <property type="nucleotide sequence ID" value="NZ_JBHSFG010000009.1"/>
</dbReference>
<comment type="caution">
    <text evidence="3">The sequence shown here is derived from an EMBL/GenBank/DDBJ whole genome shotgun (WGS) entry which is preliminary data.</text>
</comment>
<organism evidence="3 4">
    <name type="scientific">Streptomyces xiangluensis</name>
    <dbReference type="NCBI Taxonomy" id="2665720"/>
    <lineage>
        <taxon>Bacteria</taxon>
        <taxon>Bacillati</taxon>
        <taxon>Actinomycetota</taxon>
        <taxon>Actinomycetes</taxon>
        <taxon>Kitasatosporales</taxon>
        <taxon>Streptomycetaceae</taxon>
        <taxon>Streptomyces</taxon>
    </lineage>
</organism>
<dbReference type="Pfam" id="PF02371">
    <property type="entry name" value="Transposase_20"/>
    <property type="match status" value="1"/>
</dbReference>